<comment type="caution">
    <text evidence="2">The sequence shown here is derived from an EMBL/GenBank/DDBJ whole genome shotgun (WGS) entry which is preliminary data.</text>
</comment>
<sequence>MPKVIREAVVRQSHKSVTAVHQAVRKTNAMLVRSIYWFNQKTDIRLYIQACVVCERDKTPNKKSTATMGHHVPFDQAPFCVVCAFSAAILNSICSTI</sequence>
<dbReference type="Gene3D" id="1.10.340.70">
    <property type="match status" value="1"/>
</dbReference>
<evidence type="ECO:0000313" key="3">
    <source>
        <dbReference type="Proteomes" id="UP000828390"/>
    </source>
</evidence>
<dbReference type="AlphaFoldDB" id="A0A9D4QPT7"/>
<dbReference type="InterPro" id="IPR041588">
    <property type="entry name" value="Integrase_H2C2"/>
</dbReference>
<organism evidence="2 3">
    <name type="scientific">Dreissena polymorpha</name>
    <name type="common">Zebra mussel</name>
    <name type="synonym">Mytilus polymorpha</name>
    <dbReference type="NCBI Taxonomy" id="45954"/>
    <lineage>
        <taxon>Eukaryota</taxon>
        <taxon>Metazoa</taxon>
        <taxon>Spiralia</taxon>
        <taxon>Lophotrochozoa</taxon>
        <taxon>Mollusca</taxon>
        <taxon>Bivalvia</taxon>
        <taxon>Autobranchia</taxon>
        <taxon>Heteroconchia</taxon>
        <taxon>Euheterodonta</taxon>
        <taxon>Imparidentia</taxon>
        <taxon>Neoheterodontei</taxon>
        <taxon>Myida</taxon>
        <taxon>Dreissenoidea</taxon>
        <taxon>Dreissenidae</taxon>
        <taxon>Dreissena</taxon>
    </lineage>
</organism>
<dbReference type="Pfam" id="PF17921">
    <property type="entry name" value="Integrase_H2C2"/>
    <property type="match status" value="1"/>
</dbReference>
<gene>
    <name evidence="2" type="ORF">DPMN_112508</name>
</gene>
<dbReference type="EMBL" id="JAIWYP010000004">
    <property type="protein sequence ID" value="KAH3839086.1"/>
    <property type="molecule type" value="Genomic_DNA"/>
</dbReference>
<dbReference type="Proteomes" id="UP000828390">
    <property type="component" value="Unassembled WGS sequence"/>
</dbReference>
<protein>
    <recommendedName>
        <fullName evidence="1">Integrase zinc-binding domain-containing protein</fullName>
    </recommendedName>
</protein>
<reference evidence="2" key="1">
    <citation type="journal article" date="2019" name="bioRxiv">
        <title>The Genome of the Zebra Mussel, Dreissena polymorpha: A Resource for Invasive Species Research.</title>
        <authorList>
            <person name="McCartney M.A."/>
            <person name="Auch B."/>
            <person name="Kono T."/>
            <person name="Mallez S."/>
            <person name="Zhang Y."/>
            <person name="Obille A."/>
            <person name="Becker A."/>
            <person name="Abrahante J.E."/>
            <person name="Garbe J."/>
            <person name="Badalamenti J.P."/>
            <person name="Herman A."/>
            <person name="Mangelson H."/>
            <person name="Liachko I."/>
            <person name="Sullivan S."/>
            <person name="Sone E.D."/>
            <person name="Koren S."/>
            <person name="Silverstein K.A.T."/>
            <person name="Beckman K.B."/>
            <person name="Gohl D.M."/>
        </authorList>
    </citation>
    <scope>NUCLEOTIDE SEQUENCE</scope>
    <source>
        <strain evidence="2">Duluth1</strain>
        <tissue evidence="2">Whole animal</tissue>
    </source>
</reference>
<accession>A0A9D4QPT7</accession>
<evidence type="ECO:0000313" key="2">
    <source>
        <dbReference type="EMBL" id="KAH3839086.1"/>
    </source>
</evidence>
<evidence type="ECO:0000259" key="1">
    <source>
        <dbReference type="Pfam" id="PF17921"/>
    </source>
</evidence>
<reference evidence="2" key="2">
    <citation type="submission" date="2020-11" db="EMBL/GenBank/DDBJ databases">
        <authorList>
            <person name="McCartney M.A."/>
            <person name="Auch B."/>
            <person name="Kono T."/>
            <person name="Mallez S."/>
            <person name="Becker A."/>
            <person name="Gohl D.M."/>
            <person name="Silverstein K.A.T."/>
            <person name="Koren S."/>
            <person name="Bechman K.B."/>
            <person name="Herman A."/>
            <person name="Abrahante J.E."/>
            <person name="Garbe J."/>
        </authorList>
    </citation>
    <scope>NUCLEOTIDE SEQUENCE</scope>
    <source>
        <strain evidence="2">Duluth1</strain>
        <tissue evidence="2">Whole animal</tissue>
    </source>
</reference>
<proteinExistence type="predicted"/>
<feature type="domain" description="Integrase zinc-binding" evidence="1">
    <location>
        <begin position="2"/>
        <end position="59"/>
    </location>
</feature>
<keyword evidence="3" id="KW-1185">Reference proteome</keyword>
<name>A0A9D4QPT7_DREPO</name>